<dbReference type="PANTHER" id="PTHR24348:SF68">
    <property type="entry name" value="SERINE_THREONINE-PROTEIN KINASE ATG1C"/>
    <property type="match status" value="1"/>
</dbReference>
<evidence type="ECO:0000259" key="2">
    <source>
        <dbReference type="PROSITE" id="PS50011"/>
    </source>
</evidence>
<dbReference type="GO" id="GO:0005737">
    <property type="term" value="C:cytoplasm"/>
    <property type="evidence" value="ECO:0007669"/>
    <property type="project" value="TreeGrafter"/>
</dbReference>
<dbReference type="InterPro" id="IPR045269">
    <property type="entry name" value="Atg1-like"/>
</dbReference>
<keyword evidence="4" id="KW-1185">Reference proteome</keyword>
<dbReference type="PROSITE" id="PS50011">
    <property type="entry name" value="PROTEIN_KINASE_DOM"/>
    <property type="match status" value="1"/>
</dbReference>
<accession>A0AAX4H7H1</accession>
<dbReference type="PROSITE" id="PS00108">
    <property type="entry name" value="PROTEIN_KINASE_ST"/>
    <property type="match status" value="1"/>
</dbReference>
<dbReference type="Gene3D" id="1.10.510.10">
    <property type="entry name" value="Transferase(Phosphotransferase) domain 1"/>
    <property type="match status" value="1"/>
</dbReference>
<dbReference type="Proteomes" id="UP001338582">
    <property type="component" value="Chromosome 1"/>
</dbReference>
<evidence type="ECO:0000256" key="1">
    <source>
        <dbReference type="SAM" id="MobiDB-lite"/>
    </source>
</evidence>
<evidence type="ECO:0000313" key="3">
    <source>
        <dbReference type="EMBL" id="WPK23922.1"/>
    </source>
</evidence>
<feature type="region of interest" description="Disordered" evidence="1">
    <location>
        <begin position="273"/>
        <end position="292"/>
    </location>
</feature>
<dbReference type="SMART" id="SM00220">
    <property type="entry name" value="S_TKc"/>
    <property type="match status" value="1"/>
</dbReference>
<proteinExistence type="predicted"/>
<feature type="domain" description="Protein kinase" evidence="2">
    <location>
        <begin position="58"/>
        <end position="372"/>
    </location>
</feature>
<evidence type="ECO:0000313" key="4">
    <source>
        <dbReference type="Proteomes" id="UP001338582"/>
    </source>
</evidence>
<dbReference type="PANTHER" id="PTHR24348">
    <property type="entry name" value="SERINE/THREONINE-PROTEIN KINASE UNC-51-RELATED"/>
    <property type="match status" value="1"/>
</dbReference>
<name>A0AAX4H7H1_9ASCO</name>
<feature type="compositionally biased region" description="Basic and acidic residues" evidence="1">
    <location>
        <begin position="416"/>
        <end position="430"/>
    </location>
</feature>
<dbReference type="EMBL" id="CP138894">
    <property type="protein sequence ID" value="WPK23922.1"/>
    <property type="molecule type" value="Genomic_DNA"/>
</dbReference>
<dbReference type="GO" id="GO:0010506">
    <property type="term" value="P:regulation of autophagy"/>
    <property type="evidence" value="ECO:0007669"/>
    <property type="project" value="InterPro"/>
</dbReference>
<protein>
    <recommendedName>
        <fullName evidence="2">Protein kinase domain-containing protein</fullName>
    </recommendedName>
</protein>
<dbReference type="RefSeq" id="XP_062876306.1">
    <property type="nucleotide sequence ID" value="XM_063020236.1"/>
</dbReference>
<dbReference type="GeneID" id="88172238"/>
<dbReference type="InterPro" id="IPR000719">
    <property type="entry name" value="Prot_kinase_dom"/>
</dbReference>
<dbReference type="GO" id="GO:0004674">
    <property type="term" value="F:protein serine/threonine kinase activity"/>
    <property type="evidence" value="ECO:0007669"/>
    <property type="project" value="InterPro"/>
</dbReference>
<gene>
    <name evidence="3" type="ORF">PUMCH_001172</name>
</gene>
<dbReference type="AlphaFoldDB" id="A0AAX4H7H1"/>
<dbReference type="SUPFAM" id="SSF56112">
    <property type="entry name" value="Protein kinase-like (PK-like)"/>
    <property type="match status" value="1"/>
</dbReference>
<dbReference type="Pfam" id="PF00069">
    <property type="entry name" value="Pkinase"/>
    <property type="match status" value="1"/>
</dbReference>
<organism evidence="3 4">
    <name type="scientific">Australozyma saopauloensis</name>
    <dbReference type="NCBI Taxonomy" id="291208"/>
    <lineage>
        <taxon>Eukaryota</taxon>
        <taxon>Fungi</taxon>
        <taxon>Dikarya</taxon>
        <taxon>Ascomycota</taxon>
        <taxon>Saccharomycotina</taxon>
        <taxon>Pichiomycetes</taxon>
        <taxon>Metschnikowiaceae</taxon>
        <taxon>Australozyma</taxon>
    </lineage>
</organism>
<feature type="region of interest" description="Disordered" evidence="1">
    <location>
        <begin position="402"/>
        <end position="430"/>
    </location>
</feature>
<sequence>MQSIKPSLNVDGSVEKALGSEANNGLVKLKSSTPGRFPQASPEYAAYENGRLHWNNRYQYLAPIQKGSFGCVTLALDLETNTKVAIKAMHRRKEVEPMARHEVKVLQKLGRGNANICQLLDSFETAEFVVLVLEYCSAGDLHDVIHSNNGSPRAVDVWNLAREMDSGLTYAHSLGIYHRDLKPENILFTEQGTAKICDWGLATFTRHSTVFNVGTERYMAPECFLHTPFDLGSDEVVSSYDCKYADYWSFGITLLTAVFGTSPFKPIVATTTSSGSADPFKLKKKGPRKSLESDSNFKKFVFYNKPEILYDIYPSMNSNCFTIFMNLLKIGGADDGLSNYLKKIQLRDMKKFISELEANWKYGLTVWEEEEFGADSDDDSVSFKNQTHHDSVFDMDDFEQSKAKSNSSSSVPEPSILKEKDTEGVDSSSEHEIESYSGFDVAKHVNVSSLPVPSLLESSFQPKSWYDLEDDLDDVEFNKIFNSLSFRSEPKKMGDNWNIQIVEKEMVDDTVQWNY</sequence>
<dbReference type="InterPro" id="IPR011009">
    <property type="entry name" value="Kinase-like_dom_sf"/>
</dbReference>
<dbReference type="InterPro" id="IPR008271">
    <property type="entry name" value="Ser/Thr_kinase_AS"/>
</dbReference>
<dbReference type="GO" id="GO:0005524">
    <property type="term" value="F:ATP binding"/>
    <property type="evidence" value="ECO:0007669"/>
    <property type="project" value="InterPro"/>
</dbReference>
<dbReference type="KEGG" id="asau:88172238"/>
<reference evidence="3 4" key="1">
    <citation type="submission" date="2023-10" db="EMBL/GenBank/DDBJ databases">
        <title>Draft Genome Sequence of Candida saopaulonensis from a very Premature Infant with Sepsis.</title>
        <authorList>
            <person name="Ning Y."/>
            <person name="Dai R."/>
            <person name="Xiao M."/>
            <person name="Xu Y."/>
            <person name="Yan Q."/>
            <person name="Zhang L."/>
        </authorList>
    </citation>
    <scope>NUCLEOTIDE SEQUENCE [LARGE SCALE GENOMIC DNA]</scope>
    <source>
        <strain evidence="3 4">19XY460</strain>
    </source>
</reference>